<name>A0A8J6LBM5_TENMO</name>
<accession>A0A8J6LBM5</accession>
<protein>
    <submittedName>
        <fullName evidence="2">Uncharacterized protein</fullName>
    </submittedName>
</protein>
<gene>
    <name evidence="2" type="ORF">GEV33_009318</name>
</gene>
<evidence type="ECO:0000256" key="1">
    <source>
        <dbReference type="SAM" id="MobiDB-lite"/>
    </source>
</evidence>
<comment type="caution">
    <text evidence="2">The sequence shown here is derived from an EMBL/GenBank/DDBJ whole genome shotgun (WGS) entry which is preliminary data.</text>
</comment>
<feature type="compositionally biased region" description="Polar residues" evidence="1">
    <location>
        <begin position="60"/>
        <end position="81"/>
    </location>
</feature>
<reference evidence="2" key="2">
    <citation type="submission" date="2021-08" db="EMBL/GenBank/DDBJ databases">
        <authorList>
            <person name="Eriksson T."/>
        </authorList>
    </citation>
    <scope>NUCLEOTIDE SEQUENCE</scope>
    <source>
        <strain evidence="2">Stoneville</strain>
        <tissue evidence="2">Whole head</tissue>
    </source>
</reference>
<evidence type="ECO:0000313" key="3">
    <source>
        <dbReference type="Proteomes" id="UP000719412"/>
    </source>
</evidence>
<feature type="region of interest" description="Disordered" evidence="1">
    <location>
        <begin position="28"/>
        <end position="124"/>
    </location>
</feature>
<dbReference type="EMBL" id="JABDTM020025241">
    <property type="protein sequence ID" value="KAH0813473.1"/>
    <property type="molecule type" value="Genomic_DNA"/>
</dbReference>
<sequence>MQDVSSKMLLIGTCYRALFAFPSLEEEVKKKTPRVSCSPAAQPAQLQDGVEPVAQRERSPSTTTSASPQHQHQQESRQLPSLSPVAVRPDSQPRHPHLGIGESPDHRRDAWPPQPPACTSREDP</sequence>
<reference evidence="2" key="1">
    <citation type="journal article" date="2020" name="J Insects Food Feed">
        <title>The yellow mealworm (Tenebrio molitor) genome: a resource for the emerging insects as food and feed industry.</title>
        <authorList>
            <person name="Eriksson T."/>
            <person name="Andere A."/>
            <person name="Kelstrup H."/>
            <person name="Emery V."/>
            <person name="Picard C."/>
        </authorList>
    </citation>
    <scope>NUCLEOTIDE SEQUENCE</scope>
    <source>
        <strain evidence="2">Stoneville</strain>
        <tissue evidence="2">Whole head</tissue>
    </source>
</reference>
<organism evidence="2 3">
    <name type="scientific">Tenebrio molitor</name>
    <name type="common">Yellow mealworm beetle</name>
    <dbReference type="NCBI Taxonomy" id="7067"/>
    <lineage>
        <taxon>Eukaryota</taxon>
        <taxon>Metazoa</taxon>
        <taxon>Ecdysozoa</taxon>
        <taxon>Arthropoda</taxon>
        <taxon>Hexapoda</taxon>
        <taxon>Insecta</taxon>
        <taxon>Pterygota</taxon>
        <taxon>Neoptera</taxon>
        <taxon>Endopterygota</taxon>
        <taxon>Coleoptera</taxon>
        <taxon>Polyphaga</taxon>
        <taxon>Cucujiformia</taxon>
        <taxon>Tenebrionidae</taxon>
        <taxon>Tenebrio</taxon>
    </lineage>
</organism>
<keyword evidence="3" id="KW-1185">Reference proteome</keyword>
<proteinExistence type="predicted"/>
<dbReference type="Proteomes" id="UP000719412">
    <property type="component" value="Unassembled WGS sequence"/>
</dbReference>
<dbReference type="AlphaFoldDB" id="A0A8J6LBM5"/>
<evidence type="ECO:0000313" key="2">
    <source>
        <dbReference type="EMBL" id="KAH0813473.1"/>
    </source>
</evidence>